<dbReference type="Pfam" id="PF24064">
    <property type="entry name" value="HTH_NPRL3"/>
    <property type="match status" value="1"/>
</dbReference>
<dbReference type="EMBL" id="CAJPDT010000032">
    <property type="protein sequence ID" value="CAF9923000.1"/>
    <property type="molecule type" value="Genomic_DNA"/>
</dbReference>
<evidence type="ECO:0000256" key="6">
    <source>
        <dbReference type="SAM" id="MobiDB-lite"/>
    </source>
</evidence>
<dbReference type="Pfam" id="PF03666">
    <property type="entry name" value="NPR3"/>
    <property type="match status" value="1"/>
</dbReference>
<comment type="function">
    <text evidence="3 5">Mediates inactivation of the TORC1 complex in response to amino acid starvation. Required for meiotic nuclear division.</text>
</comment>
<feature type="region of interest" description="Disordered" evidence="6">
    <location>
        <begin position="164"/>
        <end position="229"/>
    </location>
</feature>
<evidence type="ECO:0000256" key="4">
    <source>
        <dbReference type="ARBA" id="ARBA00030028"/>
    </source>
</evidence>
<keyword evidence="5" id="KW-0732">Signal</keyword>
<feature type="domain" description="GATOR1 complex protein NPRL3 C-terminal HTH" evidence="7">
    <location>
        <begin position="248"/>
        <end position="293"/>
    </location>
</feature>
<comment type="subcellular location">
    <subcellularLocation>
        <location evidence="5">Vacuole membrane</location>
        <topology evidence="5">Peripheral membrane protein</topology>
    </subcellularLocation>
</comment>
<reference evidence="8" key="1">
    <citation type="submission" date="2021-03" db="EMBL/GenBank/DDBJ databases">
        <authorList>
            <person name="Tagirdzhanova G."/>
        </authorList>
    </citation>
    <scope>NUCLEOTIDE SEQUENCE</scope>
</reference>
<dbReference type="GO" id="GO:0051321">
    <property type="term" value="P:meiotic cell cycle"/>
    <property type="evidence" value="ECO:0007669"/>
    <property type="project" value="UniProtKB-UniRule"/>
</dbReference>
<dbReference type="GO" id="GO:1990130">
    <property type="term" value="C:GATOR1 complex"/>
    <property type="evidence" value="ECO:0007669"/>
    <property type="project" value="TreeGrafter"/>
</dbReference>
<comment type="similarity">
    <text evidence="1 5">Belongs to the NPR3 family.</text>
</comment>
<evidence type="ECO:0000313" key="8">
    <source>
        <dbReference type="EMBL" id="CAF9923000.1"/>
    </source>
</evidence>
<evidence type="ECO:0000313" key="9">
    <source>
        <dbReference type="Proteomes" id="UP000664534"/>
    </source>
</evidence>
<evidence type="ECO:0000256" key="2">
    <source>
        <dbReference type="ARBA" id="ARBA00017880"/>
    </source>
</evidence>
<dbReference type="GO" id="GO:0038202">
    <property type="term" value="P:TORC1 signaling"/>
    <property type="evidence" value="ECO:0007669"/>
    <property type="project" value="TreeGrafter"/>
</dbReference>
<comment type="caution">
    <text evidence="8">The sequence shown here is derived from an EMBL/GenBank/DDBJ whole genome shotgun (WGS) entry which is preliminary data.</text>
</comment>
<dbReference type="OrthoDB" id="18648at2759"/>
<dbReference type="AlphaFoldDB" id="A0A8H3IPU4"/>
<dbReference type="GO" id="GO:0010508">
    <property type="term" value="P:positive regulation of autophagy"/>
    <property type="evidence" value="ECO:0007669"/>
    <property type="project" value="TreeGrafter"/>
</dbReference>
<feature type="compositionally biased region" description="Low complexity" evidence="6">
    <location>
        <begin position="182"/>
        <end position="209"/>
    </location>
</feature>
<sequence>MADVNATASPITGPLIHYLRVTTSNKSFLQISQSSGIPLTDIQFLASHLIYWRRARAIPPLHQRDVYIVSPNVDMRNLATASQKFAKAFPALPPLPKILNLLSFTPRPYSVLIPSKDHKPTYMDILAWLMRGGWVTQLRTFAWVRVPAHIKEAVAKETAINASRGIKSSETESTHDIDTDTDTSSTRSTTLSVPRSQTSSNSPSPTSTSRATLPIPQPKTPHTPSLISDPRLASALPSRYLSAISTHIVNIQGLESQSAWDKCLKYFDGHHAIETIPVREGWKRKRVADLISGWEELGVLVKGRHW</sequence>
<dbReference type="Proteomes" id="UP000664534">
    <property type="component" value="Unassembled WGS sequence"/>
</dbReference>
<protein>
    <recommendedName>
        <fullName evidence="2 5">Nitrogen permease regulator 3</fullName>
    </recommendedName>
    <alternativeName>
        <fullName evidence="4 5">Required for meiotic nuclear division protein 11</fullName>
    </alternativeName>
</protein>
<proteinExistence type="inferred from homology"/>
<evidence type="ECO:0000256" key="5">
    <source>
        <dbReference type="RuleBase" id="RU368069"/>
    </source>
</evidence>
<feature type="compositionally biased region" description="Basic and acidic residues" evidence="6">
    <location>
        <begin position="167"/>
        <end position="178"/>
    </location>
</feature>
<gene>
    <name evidence="8" type="primary">NPR3_1</name>
    <name evidence="8" type="ORF">IMSHALPRED_005824</name>
</gene>
<dbReference type="GO" id="GO:1904262">
    <property type="term" value="P:negative regulation of TORC1 signaling"/>
    <property type="evidence" value="ECO:0007669"/>
    <property type="project" value="TreeGrafter"/>
</dbReference>
<organism evidence="8 9">
    <name type="scientific">Imshaugia aleurites</name>
    <dbReference type="NCBI Taxonomy" id="172621"/>
    <lineage>
        <taxon>Eukaryota</taxon>
        <taxon>Fungi</taxon>
        <taxon>Dikarya</taxon>
        <taxon>Ascomycota</taxon>
        <taxon>Pezizomycotina</taxon>
        <taxon>Lecanoromycetes</taxon>
        <taxon>OSLEUM clade</taxon>
        <taxon>Lecanoromycetidae</taxon>
        <taxon>Lecanorales</taxon>
        <taxon>Lecanorineae</taxon>
        <taxon>Parmeliaceae</taxon>
        <taxon>Imshaugia</taxon>
    </lineage>
</organism>
<dbReference type="InterPro" id="IPR056603">
    <property type="entry name" value="HTH_NPRL3"/>
</dbReference>
<dbReference type="GO" id="GO:0034198">
    <property type="term" value="P:cellular response to amino acid starvation"/>
    <property type="evidence" value="ECO:0007669"/>
    <property type="project" value="TreeGrafter"/>
</dbReference>
<dbReference type="PANTHER" id="PTHR13153">
    <property type="entry name" value="CGTHBA PROTEIN -14 GENE PROTEIN"/>
    <property type="match status" value="1"/>
</dbReference>
<name>A0A8H3IPU4_9LECA</name>
<accession>A0A8H3IPU4</accession>
<evidence type="ECO:0000256" key="1">
    <source>
        <dbReference type="ARBA" id="ARBA00010546"/>
    </source>
</evidence>
<dbReference type="PANTHER" id="PTHR13153:SF5">
    <property type="entry name" value="GATOR COMPLEX PROTEIN NPRL3"/>
    <property type="match status" value="1"/>
</dbReference>
<evidence type="ECO:0000256" key="3">
    <source>
        <dbReference type="ARBA" id="ARBA00025376"/>
    </source>
</evidence>
<dbReference type="InterPro" id="IPR005365">
    <property type="entry name" value="Npr3"/>
</dbReference>
<dbReference type="GO" id="GO:0005774">
    <property type="term" value="C:vacuolar membrane"/>
    <property type="evidence" value="ECO:0007669"/>
    <property type="project" value="UniProtKB-SubCell"/>
</dbReference>
<evidence type="ECO:0000259" key="7">
    <source>
        <dbReference type="Pfam" id="PF24064"/>
    </source>
</evidence>
<keyword evidence="5" id="KW-0469">Meiosis</keyword>
<keyword evidence="9" id="KW-1185">Reference proteome</keyword>